<evidence type="ECO:0000313" key="2">
    <source>
        <dbReference type="EMBL" id="TBU16699.1"/>
    </source>
</evidence>
<dbReference type="AlphaFoldDB" id="A0A4Q9KXY9"/>
<dbReference type="VEuPathDB" id="MicrosporidiaDB:CWI38_0294p0030"/>
<evidence type="ECO:0000313" key="4">
    <source>
        <dbReference type="Proteomes" id="UP000292362"/>
    </source>
</evidence>
<dbReference type="EMBL" id="PITK01000294">
    <property type="protein sequence ID" value="TBU16699.1"/>
    <property type="molecule type" value="Genomic_DNA"/>
</dbReference>
<evidence type="ECO:0000313" key="1">
    <source>
        <dbReference type="EMBL" id="TBT99836.1"/>
    </source>
</evidence>
<comment type="caution">
    <text evidence="1">The sequence shown here is derived from an EMBL/GenBank/DDBJ whole genome shotgun (WGS) entry which is preliminary data.</text>
</comment>
<sequence length="158" mass="18842">MDLTFEDLENKCLDSIKKNNISTFLHLFPFYQYKLDNYTSSTPIIICFRLLTLLNNDMCMYYQLQETYTTEDPHYEFVFEIEKCLSTGSLNKLNKIASENKYPYFKEIIFQIISDFRKEMLEFANNPPQNLPFINDKESAQQTIIDSIFVIKELSRNY</sequence>
<dbReference type="Gene3D" id="1.25.40.990">
    <property type="match status" value="1"/>
</dbReference>
<gene>
    <name evidence="1" type="ORF">CWI37_1199p0020</name>
    <name evidence="2" type="ORF">CWI38_0294p0030</name>
</gene>
<dbReference type="EMBL" id="PITJ01001199">
    <property type="protein sequence ID" value="TBT99836.1"/>
    <property type="molecule type" value="Genomic_DNA"/>
</dbReference>
<dbReference type="Proteomes" id="UP000292362">
    <property type="component" value="Unassembled WGS sequence"/>
</dbReference>
<organism evidence="1 4">
    <name type="scientific">Hamiltosporidium tvaerminnensis</name>
    <dbReference type="NCBI Taxonomy" id="1176355"/>
    <lineage>
        <taxon>Eukaryota</taxon>
        <taxon>Fungi</taxon>
        <taxon>Fungi incertae sedis</taxon>
        <taxon>Microsporidia</taxon>
        <taxon>Dubosqiidae</taxon>
        <taxon>Hamiltosporidium</taxon>
    </lineage>
</organism>
<evidence type="ECO:0000313" key="3">
    <source>
        <dbReference type="Proteomes" id="UP000292282"/>
    </source>
</evidence>
<protein>
    <submittedName>
        <fullName evidence="1">Uncharacterized protein</fullName>
    </submittedName>
</protein>
<dbReference type="Proteomes" id="UP000292282">
    <property type="component" value="Unassembled WGS sequence"/>
</dbReference>
<reference evidence="3 4" key="1">
    <citation type="submission" date="2017-12" db="EMBL/GenBank/DDBJ databases">
        <authorList>
            <person name="Pombert J.-F."/>
            <person name="Haag K.L."/>
            <person name="Ebert D."/>
        </authorList>
    </citation>
    <scope>NUCLEOTIDE SEQUENCE [LARGE SCALE GENOMIC DNA]</scope>
    <source>
        <strain evidence="1">FI-OER-3-3</strain>
        <strain evidence="2">IL-G-3</strain>
    </source>
</reference>
<dbReference type="VEuPathDB" id="MicrosporidiaDB:CWI37_1199p0020"/>
<keyword evidence="3" id="KW-1185">Reference proteome</keyword>
<name>A0A4Q9KXY9_9MICR</name>
<proteinExistence type="predicted"/>
<dbReference type="OrthoDB" id="2188750at2759"/>
<accession>A0A4Q9KXY9</accession>